<dbReference type="Pfam" id="PF00353">
    <property type="entry name" value="HemolysinCabind"/>
    <property type="match status" value="4"/>
</dbReference>
<dbReference type="PROSITE" id="PS00330">
    <property type="entry name" value="HEMOLYSIN_CALCIUM"/>
    <property type="match status" value="2"/>
</dbReference>
<dbReference type="SUPFAM" id="SSF51120">
    <property type="entry name" value="beta-Roll"/>
    <property type="match status" value="1"/>
</dbReference>
<dbReference type="InterPro" id="IPR018511">
    <property type="entry name" value="Hemolysin-typ_Ca-bd_CS"/>
</dbReference>
<comment type="subcellular location">
    <subcellularLocation>
        <location evidence="1">Secreted</location>
    </subcellularLocation>
</comment>
<dbReference type="AlphaFoldDB" id="A0A1I1QQ06"/>
<dbReference type="InterPro" id="IPR050557">
    <property type="entry name" value="RTX_toxin/Mannuronan_C5-epim"/>
</dbReference>
<dbReference type="RefSeq" id="WP_093362860.1">
    <property type="nucleotide sequence ID" value="NZ_FOLG01000022.1"/>
</dbReference>
<dbReference type="STRING" id="441112.SAMN04488094_12241"/>
<sequence>MNYIYGTWGPDWLQGTATADYIRGFGGDDIIWARGGYDMVRGDGGDDLIFGEGADDELRGGVGDDTVYGGLGHDTLIGGGGNDLLVGEDGKDKLVGNDGDDMLVGGNGNDTLRGGTGDDLLFGDGGADVIRFAGAGSDIAVGGAGDDTVIWSQSGDGGDGLWDFAIGGKAVALTGYGGSIRDVAATTEPWERTLNPDFAFGADDGTAPVVFNASDGLTFVAGTTMTIEVLSGLTNAFGGVGEVDGDGYVDSGYQKNGDPGSSGRFFPSLYTPEDWDTFLNALMGTFTDGDGVIVGTPFEVGNEATVTVPEGAEELQLGLNDDFFNDNTGSLEVRVTGTATLETGSPTVRGDDTLRLTVIDEATASALEEEIRSEYDGLSFTQLDTIGMVIAEFESIEIRVEGQKGIYAELDDMDFTGTPVVDDFVFDYLA</sequence>
<dbReference type="InterPro" id="IPR011049">
    <property type="entry name" value="Serralysin-like_metalloprot_C"/>
</dbReference>
<accession>A0A1I1QQ06</accession>
<dbReference type="InterPro" id="IPR001343">
    <property type="entry name" value="Hemolysn_Ca-bd"/>
</dbReference>
<keyword evidence="2" id="KW-0964">Secreted</keyword>
<dbReference type="Gene3D" id="2.150.10.10">
    <property type="entry name" value="Serralysin-like metalloprotease, C-terminal"/>
    <property type="match status" value="2"/>
</dbReference>
<keyword evidence="4" id="KW-1185">Reference proteome</keyword>
<reference evidence="3 4" key="1">
    <citation type="submission" date="2016-10" db="EMBL/GenBank/DDBJ databases">
        <authorList>
            <person name="de Groot N.N."/>
        </authorList>
    </citation>
    <scope>NUCLEOTIDE SEQUENCE [LARGE SCALE GENOMIC DNA]</scope>
    <source>
        <strain evidence="3 4">DSM 19548</strain>
    </source>
</reference>
<evidence type="ECO:0000256" key="2">
    <source>
        <dbReference type="ARBA" id="ARBA00022525"/>
    </source>
</evidence>
<gene>
    <name evidence="3" type="ORF">SAMN04488094_12241</name>
</gene>
<dbReference type="OrthoDB" id="423072at2"/>
<dbReference type="GO" id="GO:0005576">
    <property type="term" value="C:extracellular region"/>
    <property type="evidence" value="ECO:0007669"/>
    <property type="project" value="UniProtKB-SubCell"/>
</dbReference>
<dbReference type="Proteomes" id="UP000198728">
    <property type="component" value="Unassembled WGS sequence"/>
</dbReference>
<evidence type="ECO:0000313" key="4">
    <source>
        <dbReference type="Proteomes" id="UP000198728"/>
    </source>
</evidence>
<dbReference type="Gene3D" id="2.60.120.430">
    <property type="entry name" value="Galactose-binding lectin"/>
    <property type="match status" value="1"/>
</dbReference>
<organism evidence="3 4">
    <name type="scientific">Tropicimonas isoalkanivorans</name>
    <dbReference type="NCBI Taxonomy" id="441112"/>
    <lineage>
        <taxon>Bacteria</taxon>
        <taxon>Pseudomonadati</taxon>
        <taxon>Pseudomonadota</taxon>
        <taxon>Alphaproteobacteria</taxon>
        <taxon>Rhodobacterales</taxon>
        <taxon>Roseobacteraceae</taxon>
        <taxon>Tropicimonas</taxon>
    </lineage>
</organism>
<dbReference type="PRINTS" id="PR00313">
    <property type="entry name" value="CABNDNGRPT"/>
</dbReference>
<proteinExistence type="predicted"/>
<dbReference type="EMBL" id="FOLG01000022">
    <property type="protein sequence ID" value="SFD24194.1"/>
    <property type="molecule type" value="Genomic_DNA"/>
</dbReference>
<protein>
    <submittedName>
        <fullName evidence="3">Hemolysin-type calcium-binding repeat-containing protein</fullName>
    </submittedName>
</protein>
<name>A0A1I1QQ06_9RHOB</name>
<dbReference type="PANTHER" id="PTHR38340:SF1">
    <property type="entry name" value="S-LAYER PROTEIN"/>
    <property type="match status" value="1"/>
</dbReference>
<dbReference type="GO" id="GO:0005509">
    <property type="term" value="F:calcium ion binding"/>
    <property type="evidence" value="ECO:0007669"/>
    <property type="project" value="InterPro"/>
</dbReference>
<evidence type="ECO:0000313" key="3">
    <source>
        <dbReference type="EMBL" id="SFD24194.1"/>
    </source>
</evidence>
<evidence type="ECO:0000256" key="1">
    <source>
        <dbReference type="ARBA" id="ARBA00004613"/>
    </source>
</evidence>
<dbReference type="PANTHER" id="PTHR38340">
    <property type="entry name" value="S-LAYER PROTEIN"/>
    <property type="match status" value="1"/>
</dbReference>